<dbReference type="Proteomes" id="UP000325811">
    <property type="component" value="Chromosome I"/>
</dbReference>
<dbReference type="KEGG" id="pdio:PDMSB3_2909"/>
<sequence length="57" mass="6155">MDAGMTRAVPARKKYRGTGTGTPNPAGIYFCAIYQGDESLLVPRVDALSVYTIARSF</sequence>
<dbReference type="EMBL" id="LR699553">
    <property type="protein sequence ID" value="VVD29365.1"/>
    <property type="molecule type" value="Genomic_DNA"/>
</dbReference>
<dbReference type="AlphaFoldDB" id="A0A5Q4Z794"/>
<evidence type="ECO:0000313" key="1">
    <source>
        <dbReference type="EMBL" id="VVD29365.1"/>
    </source>
</evidence>
<proteinExistence type="predicted"/>
<accession>A0A5Q4Z794</accession>
<name>A0A5Q4Z794_9BURK</name>
<protein>
    <submittedName>
        <fullName evidence="1">Uncharacterized protein</fullName>
    </submittedName>
</protein>
<gene>
    <name evidence="1" type="ORF">PDMSB3_2909</name>
</gene>
<evidence type="ECO:0000313" key="2">
    <source>
        <dbReference type="Proteomes" id="UP000325811"/>
    </source>
</evidence>
<organism evidence="1 2">
    <name type="scientific">Paraburkholderia dioscoreae</name>
    <dbReference type="NCBI Taxonomy" id="2604047"/>
    <lineage>
        <taxon>Bacteria</taxon>
        <taxon>Pseudomonadati</taxon>
        <taxon>Pseudomonadota</taxon>
        <taxon>Betaproteobacteria</taxon>
        <taxon>Burkholderiales</taxon>
        <taxon>Burkholderiaceae</taxon>
        <taxon>Paraburkholderia</taxon>
    </lineage>
</organism>
<keyword evidence="2" id="KW-1185">Reference proteome</keyword>
<reference evidence="1 2" key="1">
    <citation type="submission" date="2019-08" db="EMBL/GenBank/DDBJ databases">
        <authorList>
            <person name="Herpell B J."/>
        </authorList>
    </citation>
    <scope>NUCLEOTIDE SEQUENCE [LARGE SCALE GENOMIC DNA]</scope>
    <source>
        <strain evidence="2">Msb3</strain>
    </source>
</reference>